<dbReference type="InterPro" id="IPR010852">
    <property type="entry name" value="ABATE"/>
</dbReference>
<reference evidence="2" key="1">
    <citation type="submission" date="2021-06" db="EMBL/GenBank/DDBJ databases">
        <authorList>
            <person name="Arsene-Ploetze F."/>
        </authorList>
    </citation>
    <scope>NUCLEOTIDE SEQUENCE</scope>
    <source>
        <strain evidence="2">SBRY1</strain>
    </source>
</reference>
<feature type="domain" description="Zinc finger CGNR" evidence="1">
    <location>
        <begin position="143"/>
        <end position="184"/>
    </location>
</feature>
<keyword evidence="3" id="KW-1185">Reference proteome</keyword>
<dbReference type="Proteomes" id="UP001153328">
    <property type="component" value="Unassembled WGS sequence"/>
</dbReference>
<sequence>MARVEQPGVRSPAPEALQLVQDLVNTVDLEAGADELRTAEDAAGWARGRGLSGLGYDAGALADVLTLREALRDVCTAHTGTDVPAATVAALDDLLERAPLRLAVDAEGRAAVRPAAGLTGAAEVTAAVAAAIVRATADGTWPRLKACAADTCRWVYYDRSPAGRSRWCTMAICGSRAKMRTYRKNSRAGAREAG</sequence>
<organism evidence="2 3">
    <name type="scientific">Actinacidiphila bryophytorum</name>
    <dbReference type="NCBI Taxonomy" id="1436133"/>
    <lineage>
        <taxon>Bacteria</taxon>
        <taxon>Bacillati</taxon>
        <taxon>Actinomycetota</taxon>
        <taxon>Actinomycetes</taxon>
        <taxon>Kitasatosporales</taxon>
        <taxon>Streptomycetaceae</taxon>
        <taxon>Actinacidiphila</taxon>
    </lineage>
</organism>
<dbReference type="PANTHER" id="PTHR35525:SF3">
    <property type="entry name" value="BLL6575 PROTEIN"/>
    <property type="match status" value="1"/>
</dbReference>
<dbReference type="AlphaFoldDB" id="A0A9W4H093"/>
<dbReference type="InterPro" id="IPR021005">
    <property type="entry name" value="Znf_CGNR"/>
</dbReference>
<gene>
    <name evidence="2" type="ORF">SBRY_30032</name>
</gene>
<dbReference type="Pfam" id="PF07336">
    <property type="entry name" value="ABATE"/>
    <property type="match status" value="1"/>
</dbReference>
<proteinExistence type="predicted"/>
<name>A0A9W4H093_9ACTN</name>
<evidence type="ECO:0000313" key="3">
    <source>
        <dbReference type="Proteomes" id="UP001153328"/>
    </source>
</evidence>
<dbReference type="SUPFAM" id="SSF160904">
    <property type="entry name" value="Jann2411-like"/>
    <property type="match status" value="1"/>
</dbReference>
<dbReference type="Gene3D" id="1.10.3300.10">
    <property type="entry name" value="Jann2411-like domain"/>
    <property type="match status" value="1"/>
</dbReference>
<comment type="caution">
    <text evidence="2">The sequence shown here is derived from an EMBL/GenBank/DDBJ whole genome shotgun (WGS) entry which is preliminary data.</text>
</comment>
<dbReference type="EMBL" id="CAJVAX010000017">
    <property type="protein sequence ID" value="CAG7636542.1"/>
    <property type="molecule type" value="Genomic_DNA"/>
</dbReference>
<accession>A0A9W4H093</accession>
<dbReference type="InterPro" id="IPR023286">
    <property type="entry name" value="ABATE_dom_sf"/>
</dbReference>
<dbReference type="PANTHER" id="PTHR35525">
    <property type="entry name" value="BLL6575 PROTEIN"/>
    <property type="match status" value="1"/>
</dbReference>
<dbReference type="Pfam" id="PF11706">
    <property type="entry name" value="zf-CGNR"/>
    <property type="match status" value="1"/>
</dbReference>
<evidence type="ECO:0000259" key="1">
    <source>
        <dbReference type="Pfam" id="PF11706"/>
    </source>
</evidence>
<protein>
    <recommendedName>
        <fullName evidence="1">Zinc finger CGNR domain-containing protein</fullName>
    </recommendedName>
</protein>
<evidence type="ECO:0000313" key="2">
    <source>
        <dbReference type="EMBL" id="CAG7636542.1"/>
    </source>
</evidence>